<dbReference type="Pfam" id="PF20978">
    <property type="entry name" value="Gta3"/>
    <property type="match status" value="1"/>
</dbReference>
<dbReference type="InterPro" id="IPR003837">
    <property type="entry name" value="GatC"/>
</dbReference>
<feature type="domain" description="Glutamyl-tRNA amidotransferase complex subunit Gta3" evidence="1">
    <location>
        <begin position="34"/>
        <end position="91"/>
    </location>
</feature>
<dbReference type="GO" id="GO:0006450">
    <property type="term" value="P:regulation of translational fidelity"/>
    <property type="evidence" value="ECO:0007669"/>
    <property type="project" value="InterPro"/>
</dbReference>
<proteinExistence type="predicted"/>
<dbReference type="AlphaFoldDB" id="A0A439CSW6"/>
<organism evidence="2 3">
    <name type="scientific">Xylaria grammica</name>
    <dbReference type="NCBI Taxonomy" id="363999"/>
    <lineage>
        <taxon>Eukaryota</taxon>
        <taxon>Fungi</taxon>
        <taxon>Dikarya</taxon>
        <taxon>Ascomycota</taxon>
        <taxon>Pezizomycotina</taxon>
        <taxon>Sordariomycetes</taxon>
        <taxon>Xylariomycetidae</taxon>
        <taxon>Xylariales</taxon>
        <taxon>Xylariaceae</taxon>
        <taxon>Xylaria</taxon>
    </lineage>
</organism>
<evidence type="ECO:0000259" key="1">
    <source>
        <dbReference type="Pfam" id="PF20978"/>
    </source>
</evidence>
<dbReference type="GO" id="GO:0070681">
    <property type="term" value="P:glutaminyl-tRNAGln biosynthesis via transamidation"/>
    <property type="evidence" value="ECO:0007669"/>
    <property type="project" value="TreeGrafter"/>
</dbReference>
<dbReference type="GO" id="GO:0030956">
    <property type="term" value="C:glutamyl-tRNA(Gln) amidotransferase complex"/>
    <property type="evidence" value="ECO:0007669"/>
    <property type="project" value="TreeGrafter"/>
</dbReference>
<sequence>MRAEQPPPASAADLASLLSQPTWSVRSLLPPSTSEPSTTVPPKTLHHLLRLSALPPPRTPDEESQMLATLSSQLHFVRAIQSVDTAGIEPLRAIRDETAQGLSEQILGLAELQDTLMLEDMVGQARRPRRRRLSAKSLTHTLDQGEGWDVLAGAKETAGGRYFVVRSGGTDS</sequence>
<dbReference type="InterPro" id="IPR049545">
    <property type="entry name" value="Gta3_dom"/>
</dbReference>
<evidence type="ECO:0000313" key="2">
    <source>
        <dbReference type="EMBL" id="RWA05269.1"/>
    </source>
</evidence>
<accession>A0A439CSW6</accession>
<reference evidence="2 3" key="1">
    <citation type="submission" date="2018-12" db="EMBL/GenBank/DDBJ databases">
        <title>Draft genome sequence of Xylaria grammica IHI A82.</title>
        <authorList>
            <person name="Buettner E."/>
            <person name="Kellner H."/>
        </authorList>
    </citation>
    <scope>NUCLEOTIDE SEQUENCE [LARGE SCALE GENOMIC DNA]</scope>
    <source>
        <strain evidence="2 3">IHI A82</strain>
    </source>
</reference>
<protein>
    <recommendedName>
        <fullName evidence="1">Glutamyl-tRNA amidotransferase complex subunit Gta3 domain-containing protein</fullName>
    </recommendedName>
</protein>
<dbReference type="Proteomes" id="UP000286045">
    <property type="component" value="Unassembled WGS sequence"/>
</dbReference>
<dbReference type="PANTHER" id="PTHR15004:SF0">
    <property type="entry name" value="GLUTAMYL-TRNA(GLN) AMIDOTRANSFERASE SUBUNIT C, MITOCHONDRIAL"/>
    <property type="match status" value="1"/>
</dbReference>
<dbReference type="PANTHER" id="PTHR15004">
    <property type="entry name" value="GLUTAMYL-TRNA(GLN) AMIDOTRANSFERASE SUBUNIT C, MITOCHONDRIAL"/>
    <property type="match status" value="1"/>
</dbReference>
<gene>
    <name evidence="2" type="ORF">EKO27_g9837</name>
</gene>
<dbReference type="GO" id="GO:0005739">
    <property type="term" value="C:mitochondrion"/>
    <property type="evidence" value="ECO:0007669"/>
    <property type="project" value="TreeGrafter"/>
</dbReference>
<name>A0A439CSW6_9PEZI</name>
<dbReference type="GO" id="GO:0032543">
    <property type="term" value="P:mitochondrial translation"/>
    <property type="evidence" value="ECO:0007669"/>
    <property type="project" value="TreeGrafter"/>
</dbReference>
<comment type="caution">
    <text evidence="2">The sequence shown here is derived from an EMBL/GenBank/DDBJ whole genome shotgun (WGS) entry which is preliminary data.</text>
</comment>
<evidence type="ECO:0000313" key="3">
    <source>
        <dbReference type="Proteomes" id="UP000286045"/>
    </source>
</evidence>
<dbReference type="EMBL" id="RYZI01000459">
    <property type="protein sequence ID" value="RWA05269.1"/>
    <property type="molecule type" value="Genomic_DNA"/>
</dbReference>
<keyword evidence="3" id="KW-1185">Reference proteome</keyword>